<organism evidence="1 2">
    <name type="scientific">Teichococcus aestuarii</name>
    <dbReference type="NCBI Taxonomy" id="568898"/>
    <lineage>
        <taxon>Bacteria</taxon>
        <taxon>Pseudomonadati</taxon>
        <taxon>Pseudomonadota</taxon>
        <taxon>Alphaproteobacteria</taxon>
        <taxon>Acetobacterales</taxon>
        <taxon>Roseomonadaceae</taxon>
        <taxon>Roseomonas</taxon>
    </lineage>
</organism>
<name>A0A2U1V567_9PROT</name>
<dbReference type="EMBL" id="PDOA01000005">
    <property type="protein sequence ID" value="PWC29060.1"/>
    <property type="molecule type" value="Genomic_DNA"/>
</dbReference>
<dbReference type="RefSeq" id="WP_109516978.1">
    <property type="nucleotide sequence ID" value="NZ_PDOA01000005.1"/>
</dbReference>
<evidence type="ECO:0000313" key="2">
    <source>
        <dbReference type="Proteomes" id="UP000245048"/>
    </source>
</evidence>
<evidence type="ECO:0000313" key="1">
    <source>
        <dbReference type="EMBL" id="PWC29060.1"/>
    </source>
</evidence>
<dbReference type="OrthoDB" id="7255783at2"/>
<protein>
    <submittedName>
        <fullName evidence="1">Uncharacterized protein</fullName>
    </submittedName>
</protein>
<dbReference type="Proteomes" id="UP000245048">
    <property type="component" value="Unassembled WGS sequence"/>
</dbReference>
<reference evidence="2" key="1">
    <citation type="submission" date="2017-10" db="EMBL/GenBank/DDBJ databases">
        <authorList>
            <person name="Toshchakov S.V."/>
            <person name="Goeva M.A."/>
        </authorList>
    </citation>
    <scope>NUCLEOTIDE SEQUENCE [LARGE SCALE GENOMIC DNA]</scope>
    <source>
        <strain evidence="2">JR1/69-1-13</strain>
    </source>
</reference>
<accession>A0A2U1V567</accession>
<keyword evidence="2" id="KW-1185">Reference proteome</keyword>
<proteinExistence type="predicted"/>
<comment type="caution">
    <text evidence="1">The sequence shown here is derived from an EMBL/GenBank/DDBJ whole genome shotgun (WGS) entry which is preliminary data.</text>
</comment>
<sequence length="429" mass="45412">MRREFEEILRCRYPSLYNRAPRKPGKESAPFSPELGDGCFAILLALSEVIDRHASAAGMEHLEILRISPGGRNGLNYHLIREDRFIRGAISAASHLSLAVSAVSGRPGRPMFKRGEDAVALASDEVDGYEPVPAHYLRPLRPPIGAGQPRALGLLGRRWGDRVDQDISVPAGWADLADVVLTAFAQQQHRIDMIRAWDDGTTGQLIVEWDRCRTSATEAGAVAFVVAMAALTDPVTGASGPVDDTGAPAWWRNTAGAHAELPVPWGTYDSTGAWHSREDMVCGPAPGHPSAGALAKARHGGAGEMQLTLKPHVAQVMREMARKSGQDGCAAFLTKMLGVPSDQLEEACTGGKGAELRSSEDMSDRVGSEADASIRTLATAALGQLTAAAEVAQTVTRQQSVHTALEAVGALLRGLDAEALSADQIAAGG</sequence>
<gene>
    <name evidence="1" type="ORF">CR165_10760</name>
</gene>
<dbReference type="AlphaFoldDB" id="A0A2U1V567"/>